<dbReference type="GO" id="GO:0004197">
    <property type="term" value="F:cysteine-type endopeptidase activity"/>
    <property type="evidence" value="ECO:0007669"/>
    <property type="project" value="InterPro"/>
</dbReference>
<organism evidence="4 5">
    <name type="scientific">Phocoena sinus</name>
    <name type="common">Vaquita</name>
    <dbReference type="NCBI Taxonomy" id="42100"/>
    <lineage>
        <taxon>Eukaryota</taxon>
        <taxon>Metazoa</taxon>
        <taxon>Chordata</taxon>
        <taxon>Craniata</taxon>
        <taxon>Vertebrata</taxon>
        <taxon>Euteleostomi</taxon>
        <taxon>Mammalia</taxon>
        <taxon>Eutheria</taxon>
        <taxon>Laurasiatheria</taxon>
        <taxon>Artiodactyla</taxon>
        <taxon>Whippomorpha</taxon>
        <taxon>Cetacea</taxon>
        <taxon>Odontoceti</taxon>
        <taxon>Phocoenidae</taxon>
        <taxon>Phocoena</taxon>
    </lineage>
</organism>
<proteinExistence type="inferred from homology"/>
<dbReference type="InterPro" id="IPR029030">
    <property type="entry name" value="Caspase-like_dom_sf"/>
</dbReference>
<dbReference type="InterPro" id="IPR011600">
    <property type="entry name" value="Pept_C14_caspase"/>
</dbReference>
<dbReference type="InterPro" id="IPR015917">
    <property type="entry name" value="Pept_C14A"/>
</dbReference>
<dbReference type="GO" id="GO:0050727">
    <property type="term" value="P:regulation of inflammatory response"/>
    <property type="evidence" value="ECO:0007669"/>
    <property type="project" value="TreeGrafter"/>
</dbReference>
<dbReference type="PROSITE" id="PS50209">
    <property type="entry name" value="CARD"/>
    <property type="match status" value="1"/>
</dbReference>
<dbReference type="Pfam" id="PF00656">
    <property type="entry name" value="Peptidase_C14"/>
    <property type="match status" value="1"/>
</dbReference>
<evidence type="ECO:0000313" key="4">
    <source>
        <dbReference type="Ensembl" id="ENSPSNP00000014878.1"/>
    </source>
</evidence>
<reference evidence="4" key="3">
    <citation type="submission" date="2025-09" db="UniProtKB">
        <authorList>
            <consortium name="Ensembl"/>
        </authorList>
    </citation>
    <scope>IDENTIFICATION</scope>
</reference>
<dbReference type="GO" id="GO:0072557">
    <property type="term" value="C:IPAF inflammasome complex"/>
    <property type="evidence" value="ECO:0007669"/>
    <property type="project" value="TreeGrafter"/>
</dbReference>
<dbReference type="CDD" id="cd08325">
    <property type="entry name" value="CARD_CASP1-like"/>
    <property type="match status" value="1"/>
</dbReference>
<reference evidence="4" key="2">
    <citation type="submission" date="2025-08" db="UniProtKB">
        <authorList>
            <consortium name="Ensembl"/>
        </authorList>
    </citation>
    <scope>IDENTIFICATION</scope>
</reference>
<dbReference type="PANTHER" id="PTHR47901">
    <property type="entry name" value="CASPASE RECRUITMENT DOMAIN-CONTAINING PROTEIN 18"/>
    <property type="match status" value="1"/>
</dbReference>
<dbReference type="PANTHER" id="PTHR47901:SF6">
    <property type="entry name" value="CASPASE-12"/>
    <property type="match status" value="1"/>
</dbReference>
<dbReference type="SUPFAM" id="SSF47986">
    <property type="entry name" value="DEATH domain"/>
    <property type="match status" value="1"/>
</dbReference>
<dbReference type="GO" id="GO:0072559">
    <property type="term" value="C:NLRP3 inflammasome complex"/>
    <property type="evidence" value="ECO:0007669"/>
    <property type="project" value="TreeGrafter"/>
</dbReference>
<reference evidence="4" key="1">
    <citation type="submission" date="2019-08" db="EMBL/GenBank/DDBJ databases">
        <title>Phocoena sinus (Vaquita) genome, mPhoSin1, primary haplotype.</title>
        <authorList>
            <person name="Morin P."/>
            <person name="Mountcastle J."/>
            <person name="Fungtammasan C."/>
            <person name="Rhie A."/>
            <person name="Rojas-Bracho L."/>
            <person name="Smith C.R."/>
            <person name="Taylor B.L."/>
            <person name="Gulland F.M.D."/>
            <person name="Musser W."/>
            <person name="Houck M."/>
            <person name="Haase B."/>
            <person name="Paez S."/>
            <person name="Howe K."/>
            <person name="Torrance J."/>
            <person name="Formenti G."/>
            <person name="Phillippy A."/>
            <person name="Ryder O."/>
            <person name="Jarvis E.D."/>
            <person name="Fedrigo O."/>
        </authorList>
    </citation>
    <scope>NUCLEOTIDE SEQUENCE [LARGE SCALE GENOMIC DNA]</scope>
</reference>
<dbReference type="AlphaFoldDB" id="A0A8C9C1W6"/>
<evidence type="ECO:0000256" key="1">
    <source>
        <dbReference type="ARBA" id="ARBA00010134"/>
    </source>
</evidence>
<dbReference type="GeneTree" id="ENSGT00940000162555"/>
<dbReference type="InterPro" id="IPR002398">
    <property type="entry name" value="Pept_C14"/>
</dbReference>
<dbReference type="GO" id="GO:0006508">
    <property type="term" value="P:proteolysis"/>
    <property type="evidence" value="ECO:0007669"/>
    <property type="project" value="InterPro"/>
</dbReference>
<dbReference type="PRINTS" id="PR00376">
    <property type="entry name" value="IL1BCENZYME"/>
</dbReference>
<feature type="domain" description="CARD" evidence="3">
    <location>
        <begin position="1"/>
        <end position="73"/>
    </location>
</feature>
<dbReference type="InterPro" id="IPR011029">
    <property type="entry name" value="DEATH-like_dom_sf"/>
</dbReference>
<dbReference type="InterPro" id="IPR001309">
    <property type="entry name" value="Pept_C14_p20"/>
</dbReference>
<evidence type="ECO:0000313" key="5">
    <source>
        <dbReference type="Proteomes" id="UP000694554"/>
    </source>
</evidence>
<dbReference type="GO" id="GO:0042981">
    <property type="term" value="P:regulation of apoptotic process"/>
    <property type="evidence" value="ECO:0007669"/>
    <property type="project" value="InterPro"/>
</dbReference>
<dbReference type="PROSITE" id="PS50208">
    <property type="entry name" value="CASPASE_P20"/>
    <property type="match status" value="1"/>
</dbReference>
<dbReference type="SUPFAM" id="SSF52129">
    <property type="entry name" value="Caspase-like"/>
    <property type="match status" value="1"/>
</dbReference>
<keyword evidence="5" id="KW-1185">Reference proteome</keyword>
<comment type="similarity">
    <text evidence="1">Belongs to the peptidase C14A family.</text>
</comment>
<dbReference type="Ensembl" id="ENSPSNT00000016795.1">
    <property type="protein sequence ID" value="ENSPSNP00000014878.1"/>
    <property type="gene ID" value="ENSPSNG00000010961.1"/>
</dbReference>
<dbReference type="Gene3D" id="1.10.533.10">
    <property type="entry name" value="Death Domain, Fas"/>
    <property type="match status" value="1"/>
</dbReference>
<dbReference type="Pfam" id="PF00619">
    <property type="entry name" value="CARD"/>
    <property type="match status" value="1"/>
</dbReference>
<sequence>LTEKRLPKEDPVNMVKLMSRNVLDGIFDDLMENKVLNRGELQRLGEEVDHIVNRTGDLVDDLMEKMQMAGKIFKDHFFNPKKQLSLSEYLSKGLVTCSLSIILMQFLPLYFFLQVDNILFTFLAPSLPDCLSYLLPQNLKLCPPDHFHTLKTTKTDEVILMENEVWTCLALIICNKEFDYLSNRYGSGVDLLGMQDLLENLGYSVVVKEDLTVLVMDQEMFFRKWKQH</sequence>
<feature type="domain" description="Caspase family p20" evidence="2">
    <location>
        <begin position="169"/>
        <end position="220"/>
    </location>
</feature>
<evidence type="ECO:0000259" key="2">
    <source>
        <dbReference type="PROSITE" id="PS50208"/>
    </source>
</evidence>
<protein>
    <submittedName>
        <fullName evidence="4">Uncharacterized protein</fullName>
    </submittedName>
</protein>
<evidence type="ECO:0000259" key="3">
    <source>
        <dbReference type="PROSITE" id="PS50209"/>
    </source>
</evidence>
<accession>A0A8C9C1W6</accession>
<name>A0A8C9C1W6_PHOSS</name>
<dbReference type="Gene3D" id="3.40.50.1460">
    <property type="match status" value="1"/>
</dbReference>
<dbReference type="InterPro" id="IPR001315">
    <property type="entry name" value="CARD"/>
</dbReference>
<dbReference type="GO" id="GO:0097169">
    <property type="term" value="C:AIM2 inflammasome complex"/>
    <property type="evidence" value="ECO:0007669"/>
    <property type="project" value="TreeGrafter"/>
</dbReference>
<dbReference type="Proteomes" id="UP000694554">
    <property type="component" value="Chromosome 8"/>
</dbReference>